<dbReference type="Gene3D" id="2.40.420.20">
    <property type="match status" value="1"/>
</dbReference>
<dbReference type="SUPFAM" id="SSF111369">
    <property type="entry name" value="HlyD-like secretion proteins"/>
    <property type="match status" value="1"/>
</dbReference>
<dbReference type="Pfam" id="PF25967">
    <property type="entry name" value="RND-MFP_C"/>
    <property type="match status" value="1"/>
</dbReference>
<dbReference type="PANTHER" id="PTHR30158:SF23">
    <property type="entry name" value="MULTIDRUG RESISTANCE PROTEIN MEXA"/>
    <property type="match status" value="1"/>
</dbReference>
<dbReference type="GO" id="GO:0046677">
    <property type="term" value="P:response to antibiotic"/>
    <property type="evidence" value="ECO:0007669"/>
    <property type="project" value="TreeGrafter"/>
</dbReference>
<evidence type="ECO:0000313" key="9">
    <source>
        <dbReference type="Proteomes" id="UP000031197"/>
    </source>
</evidence>
<evidence type="ECO:0000313" key="8">
    <source>
        <dbReference type="EMBL" id="KHT53328.1"/>
    </source>
</evidence>
<keyword evidence="9" id="KW-1185">Reference proteome</keyword>
<dbReference type="InterPro" id="IPR058626">
    <property type="entry name" value="MdtA-like_b-barrel"/>
</dbReference>
<reference evidence="8 9" key="1">
    <citation type="submission" date="2014-12" db="EMBL/GenBank/DDBJ databases">
        <title>Genome sequencing of Alteromonas marina AD001.</title>
        <authorList>
            <person name="Adrian T.G.S."/>
            <person name="Chan K.G."/>
        </authorList>
    </citation>
    <scope>NUCLEOTIDE SEQUENCE [LARGE SCALE GENOMIC DNA]</scope>
    <source>
        <strain evidence="8 9">AD001</strain>
    </source>
</reference>
<evidence type="ECO:0000256" key="1">
    <source>
        <dbReference type="ARBA" id="ARBA00004519"/>
    </source>
</evidence>
<organism evidence="8 9">
    <name type="scientific">Alteromonas marina</name>
    <dbReference type="NCBI Taxonomy" id="203795"/>
    <lineage>
        <taxon>Bacteria</taxon>
        <taxon>Pseudomonadati</taxon>
        <taxon>Pseudomonadota</taxon>
        <taxon>Gammaproteobacteria</taxon>
        <taxon>Alteromonadales</taxon>
        <taxon>Alteromonadaceae</taxon>
        <taxon>Alteromonas/Salinimonas group</taxon>
        <taxon>Alteromonas</taxon>
    </lineage>
</organism>
<dbReference type="InterPro" id="IPR058627">
    <property type="entry name" value="MdtA-like_C"/>
</dbReference>
<dbReference type="GO" id="GO:0022857">
    <property type="term" value="F:transmembrane transporter activity"/>
    <property type="evidence" value="ECO:0007669"/>
    <property type="project" value="InterPro"/>
</dbReference>
<sequence length="361" mass="40013">MSKKALLAVSIVSALLGGCGHEEHAAHHEKLQFNVTHPIVQDTTLVKEYVSQIRAIQHIEVRAMEKGYLQSTFVDEGQTVERGQPMFKIMPNVYEAELHRAEAEAKAVEMEYKNTKSLVEQNIVSPNELAVIEAQLQKAQAEVELAKTHLAFTDIKAPFTGKMDRLEARTGSLLDEGELLTTLSDISTMWVYFNVPESEYLKYAQNSASNDQTSVRLKLADGSIYAHQGVIDAIEADFDNHTGTIEMRASFPNPDQLLRHGQTGNVMVDIAYPDALVIPQKATFEILDQSFVYVLDSENKLATRHINIAAELPNIYLVSDGLAPDDTILIEGLRRVSNGDEIEPELISASDTLAELSLHAE</sequence>
<dbReference type="GeneID" id="56265961"/>
<evidence type="ECO:0000259" key="5">
    <source>
        <dbReference type="Pfam" id="PF25917"/>
    </source>
</evidence>
<dbReference type="InterPro" id="IPR006143">
    <property type="entry name" value="RND_pump_MFP"/>
</dbReference>
<comment type="caution">
    <text evidence="8">The sequence shown here is derived from an EMBL/GenBank/DDBJ whole genome shotgun (WGS) entry which is preliminary data.</text>
</comment>
<dbReference type="GO" id="GO:0005886">
    <property type="term" value="C:plasma membrane"/>
    <property type="evidence" value="ECO:0007669"/>
    <property type="project" value="TreeGrafter"/>
</dbReference>
<dbReference type="RefSeq" id="WP_014948392.1">
    <property type="nucleotide sequence ID" value="NZ_JWLW01000014.1"/>
</dbReference>
<dbReference type="AlphaFoldDB" id="A0A0B3Y7X2"/>
<evidence type="ECO:0000259" key="6">
    <source>
        <dbReference type="Pfam" id="PF25944"/>
    </source>
</evidence>
<name>A0A0B3Y7X2_9ALTE</name>
<dbReference type="GO" id="GO:0030313">
    <property type="term" value="C:cell envelope"/>
    <property type="evidence" value="ECO:0007669"/>
    <property type="project" value="UniProtKB-SubCell"/>
</dbReference>
<feature type="domain" description="Multidrug resistance protein MdtA-like barrel-sandwich hybrid" evidence="5">
    <location>
        <begin position="59"/>
        <end position="178"/>
    </location>
</feature>
<dbReference type="NCBIfam" id="TIGR01730">
    <property type="entry name" value="RND_mfp"/>
    <property type="match status" value="1"/>
</dbReference>
<keyword evidence="3" id="KW-0175">Coiled coil</keyword>
<evidence type="ECO:0000256" key="3">
    <source>
        <dbReference type="SAM" id="Coils"/>
    </source>
</evidence>
<dbReference type="Proteomes" id="UP000031197">
    <property type="component" value="Unassembled WGS sequence"/>
</dbReference>
<dbReference type="Pfam" id="PF25917">
    <property type="entry name" value="BSH_RND"/>
    <property type="match status" value="1"/>
</dbReference>
<feature type="coiled-coil region" evidence="3">
    <location>
        <begin position="98"/>
        <end position="149"/>
    </location>
</feature>
<evidence type="ECO:0000259" key="4">
    <source>
        <dbReference type="Pfam" id="PF25876"/>
    </source>
</evidence>
<proteinExistence type="inferred from homology"/>
<evidence type="ECO:0000259" key="7">
    <source>
        <dbReference type="Pfam" id="PF25967"/>
    </source>
</evidence>
<evidence type="ECO:0000256" key="2">
    <source>
        <dbReference type="ARBA" id="ARBA00009477"/>
    </source>
</evidence>
<dbReference type="Pfam" id="PF25944">
    <property type="entry name" value="Beta-barrel_RND"/>
    <property type="match status" value="1"/>
</dbReference>
<dbReference type="EMBL" id="JWLW01000014">
    <property type="protein sequence ID" value="KHT53328.1"/>
    <property type="molecule type" value="Genomic_DNA"/>
</dbReference>
<accession>A0A0B3Y7X2</accession>
<comment type="subcellular location">
    <subcellularLocation>
        <location evidence="1">Cell inner membrane</location>
        <topology evidence="1">Lipid-anchor</topology>
    </subcellularLocation>
</comment>
<dbReference type="InterPro" id="IPR058624">
    <property type="entry name" value="MdtA-like_HH"/>
</dbReference>
<dbReference type="Gene3D" id="1.10.287.470">
    <property type="entry name" value="Helix hairpin bin"/>
    <property type="match status" value="1"/>
</dbReference>
<feature type="domain" description="Multidrug resistance protein MdtA-like C-terminal permuted SH3" evidence="7">
    <location>
        <begin position="274"/>
        <end position="335"/>
    </location>
</feature>
<dbReference type="PANTHER" id="PTHR30158">
    <property type="entry name" value="ACRA/E-RELATED COMPONENT OF DRUG EFFLUX TRANSPORTER"/>
    <property type="match status" value="1"/>
</dbReference>
<comment type="similarity">
    <text evidence="2">Belongs to the membrane fusion protein (MFP) (TC 8.A.1) family.</text>
</comment>
<feature type="domain" description="Multidrug resistance protein MdtA-like alpha-helical hairpin" evidence="4">
    <location>
        <begin position="92"/>
        <end position="153"/>
    </location>
</feature>
<protein>
    <submittedName>
        <fullName evidence="8">Hemolysin D</fullName>
    </submittedName>
</protein>
<dbReference type="Pfam" id="PF25876">
    <property type="entry name" value="HH_MFP_RND"/>
    <property type="match status" value="1"/>
</dbReference>
<dbReference type="Gene3D" id="2.40.50.100">
    <property type="match status" value="1"/>
</dbReference>
<dbReference type="PROSITE" id="PS51257">
    <property type="entry name" value="PROKAR_LIPOPROTEIN"/>
    <property type="match status" value="1"/>
</dbReference>
<dbReference type="InterPro" id="IPR058625">
    <property type="entry name" value="MdtA-like_BSH"/>
</dbReference>
<feature type="domain" description="Multidrug resistance protein MdtA-like beta-barrel" evidence="6">
    <location>
        <begin position="188"/>
        <end position="270"/>
    </location>
</feature>
<dbReference type="OrthoDB" id="9816569at2"/>
<dbReference type="Gene3D" id="2.40.30.170">
    <property type="match status" value="1"/>
</dbReference>
<gene>
    <name evidence="8" type="ORF">RJ41_08915</name>
</gene>